<evidence type="ECO:0000256" key="4">
    <source>
        <dbReference type="ARBA" id="ARBA00022741"/>
    </source>
</evidence>
<accession>A0AAJ0FNJ2</accession>
<dbReference type="Gene3D" id="1.10.510.10">
    <property type="entry name" value="Transferase(Phosphotransferase) domain 1"/>
    <property type="match status" value="1"/>
</dbReference>
<dbReference type="Proteomes" id="UP001251528">
    <property type="component" value="Unassembled WGS sequence"/>
</dbReference>
<comment type="catalytic activity">
    <reaction evidence="7">
        <text>L-threonyl-[protein] + ATP = O-phospho-L-threonyl-[protein] + ADP + H(+)</text>
        <dbReference type="Rhea" id="RHEA:46608"/>
        <dbReference type="Rhea" id="RHEA-COMP:11060"/>
        <dbReference type="Rhea" id="RHEA-COMP:11605"/>
        <dbReference type="ChEBI" id="CHEBI:15378"/>
        <dbReference type="ChEBI" id="CHEBI:30013"/>
        <dbReference type="ChEBI" id="CHEBI:30616"/>
        <dbReference type="ChEBI" id="CHEBI:61977"/>
        <dbReference type="ChEBI" id="CHEBI:456216"/>
        <dbReference type="EC" id="2.7.11.1"/>
    </reaction>
</comment>
<dbReference type="InterPro" id="IPR017441">
    <property type="entry name" value="Protein_kinase_ATP_BS"/>
</dbReference>
<keyword evidence="12" id="KW-1185">Reference proteome</keyword>
<dbReference type="PROSITE" id="PS00107">
    <property type="entry name" value="PROTEIN_KINASE_ATP"/>
    <property type="match status" value="1"/>
</dbReference>
<evidence type="ECO:0000256" key="2">
    <source>
        <dbReference type="ARBA" id="ARBA00022527"/>
    </source>
</evidence>
<gene>
    <name evidence="11" type="ORF">QQS21_011273</name>
</gene>
<evidence type="ECO:0000256" key="8">
    <source>
        <dbReference type="ARBA" id="ARBA00048679"/>
    </source>
</evidence>
<dbReference type="PROSITE" id="PS50011">
    <property type="entry name" value="PROTEIN_KINASE_DOM"/>
    <property type="match status" value="1"/>
</dbReference>
<dbReference type="EMBL" id="JASWJB010000370">
    <property type="protein sequence ID" value="KAK2591041.1"/>
    <property type="molecule type" value="Genomic_DNA"/>
</dbReference>
<evidence type="ECO:0000256" key="1">
    <source>
        <dbReference type="ARBA" id="ARBA00012513"/>
    </source>
</evidence>
<dbReference type="Gene3D" id="3.30.200.20">
    <property type="entry name" value="Phosphorylase Kinase, domain 1"/>
    <property type="match status" value="1"/>
</dbReference>
<keyword evidence="5" id="KW-0418">Kinase</keyword>
<evidence type="ECO:0000313" key="12">
    <source>
        <dbReference type="Proteomes" id="UP001251528"/>
    </source>
</evidence>
<keyword evidence="2" id="KW-0723">Serine/threonine-protein kinase</keyword>
<evidence type="ECO:0000256" key="9">
    <source>
        <dbReference type="PROSITE-ProRule" id="PRU10141"/>
    </source>
</evidence>
<keyword evidence="3" id="KW-0808">Transferase</keyword>
<dbReference type="GO" id="GO:0050684">
    <property type="term" value="P:regulation of mRNA processing"/>
    <property type="evidence" value="ECO:0007669"/>
    <property type="project" value="TreeGrafter"/>
</dbReference>
<proteinExistence type="predicted"/>
<dbReference type="SMART" id="SM00220">
    <property type="entry name" value="S_TKc"/>
    <property type="match status" value="1"/>
</dbReference>
<protein>
    <recommendedName>
        <fullName evidence="1">non-specific serine/threonine protein kinase</fullName>
        <ecNumber evidence="1">2.7.11.1</ecNumber>
    </recommendedName>
</protein>
<dbReference type="AlphaFoldDB" id="A0AAJ0FNJ2"/>
<evidence type="ECO:0000256" key="5">
    <source>
        <dbReference type="ARBA" id="ARBA00022777"/>
    </source>
</evidence>
<dbReference type="Pfam" id="PF00069">
    <property type="entry name" value="Pkinase"/>
    <property type="match status" value="2"/>
</dbReference>
<comment type="caution">
    <text evidence="11">The sequence shown here is derived from an EMBL/GenBank/DDBJ whole genome shotgun (WGS) entry which is preliminary data.</text>
</comment>
<dbReference type="EC" id="2.7.11.1" evidence="1"/>
<name>A0AAJ0FNJ2_9HYPO</name>
<reference evidence="11" key="1">
    <citation type="submission" date="2023-06" db="EMBL/GenBank/DDBJ databases">
        <title>Conoideocrella luteorostrata (Hypocreales: Clavicipitaceae), a potential biocontrol fungus for elongate hemlock scale in United States Christmas tree production areas.</title>
        <authorList>
            <person name="Barrett H."/>
            <person name="Lovett B."/>
            <person name="Macias A.M."/>
            <person name="Stajich J.E."/>
            <person name="Kasson M.T."/>
        </authorList>
    </citation>
    <scope>NUCLEOTIDE SEQUENCE</scope>
    <source>
        <strain evidence="11">ARSEF 14590</strain>
    </source>
</reference>
<organism evidence="11 12">
    <name type="scientific">Conoideocrella luteorostrata</name>
    <dbReference type="NCBI Taxonomy" id="1105319"/>
    <lineage>
        <taxon>Eukaryota</taxon>
        <taxon>Fungi</taxon>
        <taxon>Dikarya</taxon>
        <taxon>Ascomycota</taxon>
        <taxon>Pezizomycotina</taxon>
        <taxon>Sordariomycetes</taxon>
        <taxon>Hypocreomycetidae</taxon>
        <taxon>Hypocreales</taxon>
        <taxon>Clavicipitaceae</taxon>
        <taxon>Conoideocrella</taxon>
    </lineage>
</organism>
<dbReference type="SUPFAM" id="SSF56112">
    <property type="entry name" value="Protein kinase-like (PK-like)"/>
    <property type="match status" value="1"/>
</dbReference>
<evidence type="ECO:0000256" key="6">
    <source>
        <dbReference type="ARBA" id="ARBA00022840"/>
    </source>
</evidence>
<evidence type="ECO:0000313" key="11">
    <source>
        <dbReference type="EMBL" id="KAK2591041.1"/>
    </source>
</evidence>
<feature type="binding site" evidence="9">
    <location>
        <position position="95"/>
    </location>
    <ligand>
        <name>ATP</name>
        <dbReference type="ChEBI" id="CHEBI:30616"/>
    </ligand>
</feature>
<evidence type="ECO:0000259" key="10">
    <source>
        <dbReference type="PROSITE" id="PS50011"/>
    </source>
</evidence>
<feature type="domain" description="Protein kinase" evidence="10">
    <location>
        <begin position="66"/>
        <end position="429"/>
    </location>
</feature>
<dbReference type="GO" id="GO:0000245">
    <property type="term" value="P:spliceosomal complex assembly"/>
    <property type="evidence" value="ECO:0007669"/>
    <property type="project" value="TreeGrafter"/>
</dbReference>
<dbReference type="InterPro" id="IPR051334">
    <property type="entry name" value="SRPK"/>
</dbReference>
<keyword evidence="6 9" id="KW-0067">ATP-binding</keyword>
<dbReference type="PANTHER" id="PTHR47634">
    <property type="entry name" value="PROTEIN KINASE DOMAIN-CONTAINING PROTEIN-RELATED"/>
    <property type="match status" value="1"/>
</dbReference>
<sequence>MQATRYLRIPFRRRPYFGYHYTLASNLSERYETVYVPEVDLEDFEKYTIGGYHPIVIGDSFQNGRYKIVHKLGFGGYSTIWLTRDHKLNRCVALKALVASESSTSTEADILGKLQSVDTLHPGQRFIPRLLDTFSIDGPNGRHICLAQELAGCSIAASKEESINFMFPTDTARSIAAQLIMGVSYLHSQGIYLHLRNILLRDPRFSEISPDLLYKRYRLDRAPIGRVDGAPVEPHAPPYAVYPMHVKMAADTLADPIITISDYGTSFPVATERSHELHTPPLFLPPEAFFHEPITLAADIWTLGVGLYEILGERPLFETFNGDRDDIFADIISTLGHPPARWWNNWVNRKEFFQPDGSWIHNLERVYTPVFRPLRQRIWDMGRGVTPEICNWDVQGGETQALEEVIRGMLAYEPSERLTAEQLMKSEYMLQWAIPAWERQLGRTKHLQ</sequence>
<dbReference type="GO" id="GO:0005524">
    <property type="term" value="F:ATP binding"/>
    <property type="evidence" value="ECO:0007669"/>
    <property type="project" value="UniProtKB-UniRule"/>
</dbReference>
<dbReference type="GO" id="GO:0004674">
    <property type="term" value="F:protein serine/threonine kinase activity"/>
    <property type="evidence" value="ECO:0007669"/>
    <property type="project" value="UniProtKB-KW"/>
</dbReference>
<dbReference type="InterPro" id="IPR011009">
    <property type="entry name" value="Kinase-like_dom_sf"/>
</dbReference>
<dbReference type="InterPro" id="IPR000719">
    <property type="entry name" value="Prot_kinase_dom"/>
</dbReference>
<evidence type="ECO:0000256" key="3">
    <source>
        <dbReference type="ARBA" id="ARBA00022679"/>
    </source>
</evidence>
<dbReference type="PANTHER" id="PTHR47634:SF9">
    <property type="entry name" value="PROTEIN KINASE DOMAIN-CONTAINING PROTEIN-RELATED"/>
    <property type="match status" value="1"/>
</dbReference>
<evidence type="ECO:0000256" key="7">
    <source>
        <dbReference type="ARBA" id="ARBA00047899"/>
    </source>
</evidence>
<keyword evidence="4 9" id="KW-0547">Nucleotide-binding</keyword>
<comment type="catalytic activity">
    <reaction evidence="8">
        <text>L-seryl-[protein] + ATP = O-phospho-L-seryl-[protein] + ADP + H(+)</text>
        <dbReference type="Rhea" id="RHEA:17989"/>
        <dbReference type="Rhea" id="RHEA-COMP:9863"/>
        <dbReference type="Rhea" id="RHEA-COMP:11604"/>
        <dbReference type="ChEBI" id="CHEBI:15378"/>
        <dbReference type="ChEBI" id="CHEBI:29999"/>
        <dbReference type="ChEBI" id="CHEBI:30616"/>
        <dbReference type="ChEBI" id="CHEBI:83421"/>
        <dbReference type="ChEBI" id="CHEBI:456216"/>
        <dbReference type="EC" id="2.7.11.1"/>
    </reaction>
</comment>